<comment type="similarity">
    <text evidence="2 5">Belongs to the GMC oxidoreductase family.</text>
</comment>
<evidence type="ECO:0000256" key="3">
    <source>
        <dbReference type="ARBA" id="ARBA00022630"/>
    </source>
</evidence>
<keyword evidence="4 5" id="KW-0274">FAD</keyword>
<dbReference type="PROSITE" id="PS00623">
    <property type="entry name" value="GMC_OXRED_1"/>
    <property type="match status" value="1"/>
</dbReference>
<dbReference type="InterPro" id="IPR000172">
    <property type="entry name" value="GMC_OxRdtase_N"/>
</dbReference>
<reference evidence="8" key="1">
    <citation type="journal article" date="2015" name="Int. J. Syst. Evol. Microbiol.">
        <title>Rhizobium alvei sp. nov., isolated from a freshwater river.</title>
        <authorList>
            <person name="Sheu S.Y."/>
            <person name="Huang H.W."/>
            <person name="Young C.C."/>
            <person name="Chen W.M."/>
        </authorList>
    </citation>
    <scope>NUCLEOTIDE SEQUENCE</scope>
    <source>
        <strain evidence="8">TNR-22</strain>
    </source>
</reference>
<dbReference type="PANTHER" id="PTHR11552:SF147">
    <property type="entry name" value="CHOLINE DEHYDROGENASE, MITOCHONDRIAL"/>
    <property type="match status" value="1"/>
</dbReference>
<keyword evidence="3 5" id="KW-0285">Flavoprotein</keyword>
<dbReference type="Proteomes" id="UP001174932">
    <property type="component" value="Unassembled WGS sequence"/>
</dbReference>
<dbReference type="PROSITE" id="PS00624">
    <property type="entry name" value="GMC_OXRED_2"/>
    <property type="match status" value="1"/>
</dbReference>
<dbReference type="Pfam" id="PF05199">
    <property type="entry name" value="GMC_oxred_C"/>
    <property type="match status" value="1"/>
</dbReference>
<feature type="domain" description="Glucose-methanol-choline oxidoreductase N-terminal" evidence="6">
    <location>
        <begin position="82"/>
        <end position="105"/>
    </location>
</feature>
<dbReference type="EMBL" id="JAUOZU010000013">
    <property type="protein sequence ID" value="MDO6965859.1"/>
    <property type="molecule type" value="Genomic_DNA"/>
</dbReference>
<sequence length="535" mass="58844">MEFDYVIVGGGSAGSVLAARLSENPSVTVCLLEAGGEGRDLAIRMPFGTIAMLRGKPRYNNWAFETEPQRELNGRRGYQPRGKTLGGSSAINAMLYVRGHPSDYDRWAENGCTGWGWDDVLPWFRRSEANERGADSLHGDKGALQVGNQRTPRDLSMDFVRAGVEAGFKANDDFNGPDQEGIGLYQVTQFWNGEKRGQRCSAAAAYLHPVTGRPNLHILTRSMATEVLFTENRANGVRFLRNGALETVAARREVILSGGAFGSPHLLMLSGIGPGDELRKAGIAVRREVDAVGKNLQDHLDFIIASRSREKDSVAINSTGGIRLLKEYLRWRKDGTGLLATPFAEGGAFLKSRPELAVPDLQLHFVIGVLEDHARRLRWGHGFSTHMCVLRPYSRGTVGLKSRDPLAAPRIDPNFLSDPRDRQTMIDGVRVLKSILDAPSLARHRVSDLYPLKDLSDDEILRHIRARSDTIYHPVGTCRMGSDDQSVVDPDLRVRGIDGLRVVDASVMPTLIGGNTNAPTIMMAEKIADKMQRTG</sequence>
<keyword evidence="9" id="KW-1185">Reference proteome</keyword>
<evidence type="ECO:0000259" key="6">
    <source>
        <dbReference type="PROSITE" id="PS00623"/>
    </source>
</evidence>
<dbReference type="RefSeq" id="WP_304377787.1">
    <property type="nucleotide sequence ID" value="NZ_JAUOZU010000013.1"/>
</dbReference>
<name>A0ABT8YRF4_9HYPH</name>
<dbReference type="PIRSF" id="PIRSF000137">
    <property type="entry name" value="Alcohol_oxidase"/>
    <property type="match status" value="1"/>
</dbReference>
<protein>
    <submittedName>
        <fullName evidence="8">GMC family oxidoreductase N-terminal domain-containing protein</fullName>
    </submittedName>
</protein>
<evidence type="ECO:0000313" key="8">
    <source>
        <dbReference type="EMBL" id="MDO6965859.1"/>
    </source>
</evidence>
<evidence type="ECO:0000256" key="5">
    <source>
        <dbReference type="RuleBase" id="RU003968"/>
    </source>
</evidence>
<dbReference type="Gene3D" id="3.30.560.10">
    <property type="entry name" value="Glucose Oxidase, domain 3"/>
    <property type="match status" value="1"/>
</dbReference>
<dbReference type="Pfam" id="PF00732">
    <property type="entry name" value="GMC_oxred_N"/>
    <property type="match status" value="1"/>
</dbReference>
<dbReference type="SUPFAM" id="SSF54373">
    <property type="entry name" value="FAD-linked reductases, C-terminal domain"/>
    <property type="match status" value="1"/>
</dbReference>
<gene>
    <name evidence="8" type="ORF">Q4481_18020</name>
</gene>
<dbReference type="InterPro" id="IPR036188">
    <property type="entry name" value="FAD/NAD-bd_sf"/>
</dbReference>
<evidence type="ECO:0000259" key="7">
    <source>
        <dbReference type="PROSITE" id="PS00624"/>
    </source>
</evidence>
<proteinExistence type="inferred from homology"/>
<reference evidence="8" key="2">
    <citation type="submission" date="2023-07" db="EMBL/GenBank/DDBJ databases">
        <authorList>
            <person name="Shen H."/>
        </authorList>
    </citation>
    <scope>NUCLEOTIDE SEQUENCE</scope>
    <source>
        <strain evidence="8">TNR-22</strain>
    </source>
</reference>
<dbReference type="InterPro" id="IPR012132">
    <property type="entry name" value="GMC_OxRdtase"/>
</dbReference>
<evidence type="ECO:0000313" key="9">
    <source>
        <dbReference type="Proteomes" id="UP001174932"/>
    </source>
</evidence>
<dbReference type="SUPFAM" id="SSF51905">
    <property type="entry name" value="FAD/NAD(P)-binding domain"/>
    <property type="match status" value="1"/>
</dbReference>
<evidence type="ECO:0000256" key="4">
    <source>
        <dbReference type="ARBA" id="ARBA00022827"/>
    </source>
</evidence>
<evidence type="ECO:0000256" key="2">
    <source>
        <dbReference type="ARBA" id="ARBA00010790"/>
    </source>
</evidence>
<dbReference type="InterPro" id="IPR007867">
    <property type="entry name" value="GMC_OxRtase_C"/>
</dbReference>
<organism evidence="8 9">
    <name type="scientific">Rhizobium alvei</name>
    <dbReference type="NCBI Taxonomy" id="1132659"/>
    <lineage>
        <taxon>Bacteria</taxon>
        <taxon>Pseudomonadati</taxon>
        <taxon>Pseudomonadota</taxon>
        <taxon>Alphaproteobacteria</taxon>
        <taxon>Hyphomicrobiales</taxon>
        <taxon>Rhizobiaceae</taxon>
        <taxon>Rhizobium/Agrobacterium group</taxon>
        <taxon>Rhizobium</taxon>
    </lineage>
</organism>
<feature type="domain" description="Glucose-methanol-choline oxidoreductase N-terminal" evidence="7">
    <location>
        <begin position="259"/>
        <end position="273"/>
    </location>
</feature>
<comment type="caution">
    <text evidence="8">The sequence shown here is derived from an EMBL/GenBank/DDBJ whole genome shotgun (WGS) entry which is preliminary data.</text>
</comment>
<accession>A0ABT8YRF4</accession>
<evidence type="ECO:0000256" key="1">
    <source>
        <dbReference type="ARBA" id="ARBA00001974"/>
    </source>
</evidence>
<comment type="cofactor">
    <cofactor evidence="1">
        <name>FAD</name>
        <dbReference type="ChEBI" id="CHEBI:57692"/>
    </cofactor>
</comment>
<dbReference type="PANTHER" id="PTHR11552">
    <property type="entry name" value="GLUCOSE-METHANOL-CHOLINE GMC OXIDOREDUCTASE"/>
    <property type="match status" value="1"/>
</dbReference>
<dbReference type="Gene3D" id="3.50.50.60">
    <property type="entry name" value="FAD/NAD(P)-binding domain"/>
    <property type="match status" value="1"/>
</dbReference>